<feature type="domain" description="TFIIS central" evidence="6">
    <location>
        <begin position="1"/>
        <end position="80"/>
    </location>
</feature>
<dbReference type="InterPro" id="IPR003618">
    <property type="entry name" value="TFIIS_cen_dom"/>
</dbReference>
<organism evidence="7">
    <name type="scientific">Edafosvirus sp</name>
    <dbReference type="NCBI Taxonomy" id="2487765"/>
    <lineage>
        <taxon>Viruses</taxon>
        <taxon>Varidnaviria</taxon>
        <taxon>Bamfordvirae</taxon>
        <taxon>Nucleocytoviricota</taxon>
        <taxon>Megaviricetes</taxon>
        <taxon>Imitervirales</taxon>
        <taxon>Mimiviridae</taxon>
        <taxon>Klosneuvirinae</taxon>
    </lineage>
</organism>
<evidence type="ECO:0000256" key="4">
    <source>
        <dbReference type="PROSITE-ProRule" id="PRU00472"/>
    </source>
</evidence>
<protein>
    <submittedName>
        <fullName evidence="7">Transcription elongation factor TFIIS</fullName>
    </submittedName>
</protein>
<accession>A0A3G4ZV62</accession>
<dbReference type="SUPFAM" id="SSF57783">
    <property type="entry name" value="Zinc beta-ribbon"/>
    <property type="match status" value="1"/>
</dbReference>
<keyword evidence="7" id="KW-0251">Elongation factor</keyword>
<evidence type="ECO:0000313" key="7">
    <source>
        <dbReference type="EMBL" id="AYV78760.1"/>
    </source>
</evidence>
<dbReference type="Pfam" id="PF01096">
    <property type="entry name" value="Zn_ribbon_TFIIS"/>
    <property type="match status" value="1"/>
</dbReference>
<dbReference type="SMART" id="SM00440">
    <property type="entry name" value="ZnF_C2C2"/>
    <property type="match status" value="1"/>
</dbReference>
<dbReference type="GO" id="GO:0006351">
    <property type="term" value="P:DNA-templated transcription"/>
    <property type="evidence" value="ECO:0007669"/>
    <property type="project" value="InterPro"/>
</dbReference>
<dbReference type="CDD" id="cd13749">
    <property type="entry name" value="Zn-ribbon_TFIIS"/>
    <property type="match status" value="1"/>
</dbReference>
<keyword evidence="7" id="KW-0648">Protein biosynthesis</keyword>
<dbReference type="PANTHER" id="PTHR11477:SF0">
    <property type="entry name" value="IP08861P-RELATED"/>
    <property type="match status" value="1"/>
</dbReference>
<evidence type="ECO:0000256" key="3">
    <source>
        <dbReference type="ARBA" id="ARBA00022833"/>
    </source>
</evidence>
<reference evidence="7" key="1">
    <citation type="submission" date="2018-10" db="EMBL/GenBank/DDBJ databases">
        <title>Hidden diversity of soil giant viruses.</title>
        <authorList>
            <person name="Schulz F."/>
            <person name="Alteio L."/>
            <person name="Goudeau D."/>
            <person name="Ryan E.M."/>
            <person name="Malmstrom R.R."/>
            <person name="Blanchard J."/>
            <person name="Woyke T."/>
        </authorList>
    </citation>
    <scope>NUCLEOTIDE SEQUENCE</scope>
    <source>
        <strain evidence="7">EDV1</strain>
    </source>
</reference>
<keyword evidence="1" id="KW-0479">Metal-binding</keyword>
<feature type="domain" description="TFIIS-type" evidence="5">
    <location>
        <begin position="78"/>
        <end position="118"/>
    </location>
</feature>
<feature type="non-terminal residue" evidence="7">
    <location>
        <position position="1"/>
    </location>
</feature>
<evidence type="ECO:0000256" key="2">
    <source>
        <dbReference type="ARBA" id="ARBA00022771"/>
    </source>
</evidence>
<dbReference type="InterPro" id="IPR001222">
    <property type="entry name" value="Znf_TFIIS"/>
</dbReference>
<dbReference type="EMBL" id="MK072095">
    <property type="protein sequence ID" value="AYV78760.1"/>
    <property type="molecule type" value="Genomic_DNA"/>
</dbReference>
<dbReference type="PANTHER" id="PTHR11477">
    <property type="entry name" value="TRANSCRIPTION FACTOR S-II ZINC FINGER DOMAIN-CONTAINING PROTEIN"/>
    <property type="match status" value="1"/>
</dbReference>
<dbReference type="GO" id="GO:0008270">
    <property type="term" value="F:zinc ion binding"/>
    <property type="evidence" value="ECO:0007669"/>
    <property type="project" value="UniProtKB-KW"/>
</dbReference>
<evidence type="ECO:0000256" key="1">
    <source>
        <dbReference type="ARBA" id="ARBA00022723"/>
    </source>
</evidence>
<dbReference type="PROSITE" id="PS51321">
    <property type="entry name" value="TFIIS_CENTRAL"/>
    <property type="match status" value="1"/>
</dbReference>
<dbReference type="GO" id="GO:0003676">
    <property type="term" value="F:nucleic acid binding"/>
    <property type="evidence" value="ECO:0007669"/>
    <property type="project" value="InterPro"/>
</dbReference>
<proteinExistence type="predicted"/>
<dbReference type="PROSITE" id="PS51133">
    <property type="entry name" value="ZF_TFIIS_2"/>
    <property type="match status" value="1"/>
</dbReference>
<dbReference type="Gene3D" id="2.20.25.10">
    <property type="match status" value="1"/>
</dbReference>
<evidence type="ECO:0000259" key="5">
    <source>
        <dbReference type="PROSITE" id="PS51133"/>
    </source>
</evidence>
<evidence type="ECO:0000259" key="6">
    <source>
        <dbReference type="PROSITE" id="PS51321"/>
    </source>
</evidence>
<sequence>HQFVLCIYNDKFNELMVNLKNDSNIDNKTFRPLVLSKEIKPQAIAFLAPEQIHPERWKHILNKKAMKLEKENNMTYTDMYQCKRCREKKSSTYHLQTRSADEPMTIFVTCMVCYHTYTVQ</sequence>
<keyword evidence="3" id="KW-0862">Zinc</keyword>
<keyword evidence="2 4" id="KW-0863">Zinc-finger</keyword>
<name>A0A3G4ZV62_9VIRU</name>
<gene>
    <name evidence="7" type="ORF">Edafosvirus30_11</name>
</gene>